<organism evidence="2">
    <name type="scientific">Rosellinia necatrix</name>
    <name type="common">White root-rot fungus</name>
    <dbReference type="NCBI Taxonomy" id="77044"/>
    <lineage>
        <taxon>Eukaryota</taxon>
        <taxon>Fungi</taxon>
        <taxon>Dikarya</taxon>
        <taxon>Ascomycota</taxon>
        <taxon>Pezizomycotina</taxon>
        <taxon>Sordariomycetes</taxon>
        <taxon>Xylariomycetidae</taxon>
        <taxon>Xylariales</taxon>
        <taxon>Xylariaceae</taxon>
        <taxon>Rosellinia</taxon>
    </lineage>
</organism>
<feature type="region of interest" description="Disordered" evidence="1">
    <location>
        <begin position="34"/>
        <end position="66"/>
    </location>
</feature>
<evidence type="ECO:0000313" key="3">
    <source>
        <dbReference type="Proteomes" id="UP000054516"/>
    </source>
</evidence>
<name>A0A1S8A7P5_ROSNE</name>
<dbReference type="EMBL" id="DF977464">
    <property type="protein sequence ID" value="GAW26029.1"/>
    <property type="molecule type" value="Genomic_DNA"/>
</dbReference>
<sequence length="113" mass="12558">MNANALTYSEDTFTLSLNNALLFVLSIDDIDAKEVPKNHDNDDDDDPGHTHGSDKKQQQQQQQQQRIPILVYGASTTTGATATQLLRLMGYDPLAMCKLLRVFTESPLSYGGW</sequence>
<feature type="compositionally biased region" description="Basic and acidic residues" evidence="1">
    <location>
        <begin position="47"/>
        <end position="57"/>
    </location>
</feature>
<protein>
    <submittedName>
        <fullName evidence="2">Uncharacterized protein</fullName>
    </submittedName>
</protein>
<dbReference type="Gene3D" id="3.40.50.720">
    <property type="entry name" value="NAD(P)-binding Rossmann-like Domain"/>
    <property type="match status" value="1"/>
</dbReference>
<dbReference type="Proteomes" id="UP000054516">
    <property type="component" value="Unassembled WGS sequence"/>
</dbReference>
<evidence type="ECO:0000256" key="1">
    <source>
        <dbReference type="SAM" id="MobiDB-lite"/>
    </source>
</evidence>
<keyword evidence="3" id="KW-1185">Reference proteome</keyword>
<gene>
    <name evidence="2" type="ORF">SAMD00023353_1901080</name>
</gene>
<dbReference type="AlphaFoldDB" id="A0A1S8A7P5"/>
<accession>A0A1S8A7P5</accession>
<evidence type="ECO:0000313" key="2">
    <source>
        <dbReference type="EMBL" id="GAW26029.1"/>
    </source>
</evidence>
<dbReference type="OrthoDB" id="2013972at2759"/>
<proteinExistence type="predicted"/>
<reference evidence="2" key="1">
    <citation type="submission" date="2016-03" db="EMBL/GenBank/DDBJ databases">
        <title>Draft genome sequence of Rosellinia necatrix.</title>
        <authorList>
            <person name="Kanematsu S."/>
        </authorList>
    </citation>
    <scope>NUCLEOTIDE SEQUENCE [LARGE SCALE GENOMIC DNA]</scope>
    <source>
        <strain evidence="2">W97</strain>
    </source>
</reference>